<dbReference type="PANTHER" id="PTHR47969:SF29">
    <property type="entry name" value="KINESIN-LIKE PROTEIN"/>
    <property type="match status" value="1"/>
</dbReference>
<accession>A0ABD3I5F7</accession>
<feature type="compositionally biased region" description="Polar residues" evidence="2">
    <location>
        <begin position="178"/>
        <end position="193"/>
    </location>
</feature>
<feature type="coiled-coil region" evidence="1">
    <location>
        <begin position="63"/>
        <end position="97"/>
    </location>
</feature>
<name>A0ABD3I5F7_9MARC</name>
<feature type="coiled-coil region" evidence="1">
    <location>
        <begin position="1013"/>
        <end position="1040"/>
    </location>
</feature>
<feature type="region of interest" description="Disordered" evidence="2">
    <location>
        <begin position="149"/>
        <end position="193"/>
    </location>
</feature>
<dbReference type="PANTHER" id="PTHR47969">
    <property type="entry name" value="CHROMOSOME-ASSOCIATED KINESIN KIF4A-RELATED"/>
    <property type="match status" value="1"/>
</dbReference>
<feature type="compositionally biased region" description="Basic and acidic residues" evidence="2">
    <location>
        <begin position="922"/>
        <end position="939"/>
    </location>
</feature>
<feature type="coiled-coil region" evidence="1">
    <location>
        <begin position="343"/>
        <end position="576"/>
    </location>
</feature>
<evidence type="ECO:0000313" key="4">
    <source>
        <dbReference type="Proteomes" id="UP001633002"/>
    </source>
</evidence>
<proteinExistence type="predicted"/>
<feature type="region of interest" description="Disordered" evidence="2">
    <location>
        <begin position="1063"/>
        <end position="1091"/>
    </location>
</feature>
<protein>
    <submittedName>
        <fullName evidence="3">Uncharacterized protein</fullName>
    </submittedName>
</protein>
<dbReference type="EMBL" id="JBJQOH010000001">
    <property type="protein sequence ID" value="KAL3698943.1"/>
    <property type="molecule type" value="Genomic_DNA"/>
</dbReference>
<evidence type="ECO:0000256" key="2">
    <source>
        <dbReference type="SAM" id="MobiDB-lite"/>
    </source>
</evidence>
<feature type="coiled-coil region" evidence="1">
    <location>
        <begin position="196"/>
        <end position="300"/>
    </location>
</feature>
<keyword evidence="4" id="KW-1185">Reference proteome</keyword>
<feature type="coiled-coil region" evidence="1">
    <location>
        <begin position="647"/>
        <end position="746"/>
    </location>
</feature>
<feature type="region of interest" description="Disordered" evidence="2">
    <location>
        <begin position="903"/>
        <end position="939"/>
    </location>
</feature>
<keyword evidence="1" id="KW-0175">Coiled coil</keyword>
<dbReference type="Pfam" id="PF25764">
    <property type="entry name" value="KIF21A_4th"/>
    <property type="match status" value="1"/>
</dbReference>
<feature type="compositionally biased region" description="Polar residues" evidence="2">
    <location>
        <begin position="155"/>
        <end position="164"/>
    </location>
</feature>
<dbReference type="InterPro" id="IPR027640">
    <property type="entry name" value="Kinesin-like_fam"/>
</dbReference>
<dbReference type="AlphaFoldDB" id="A0ABD3I5F7"/>
<feature type="compositionally biased region" description="Polar residues" evidence="2">
    <location>
        <begin position="1068"/>
        <end position="1091"/>
    </location>
</feature>
<dbReference type="Proteomes" id="UP001633002">
    <property type="component" value="Unassembled WGS sequence"/>
</dbReference>
<evidence type="ECO:0000256" key="1">
    <source>
        <dbReference type="SAM" id="Coils"/>
    </source>
</evidence>
<reference evidence="3 4" key="1">
    <citation type="submission" date="2024-09" db="EMBL/GenBank/DDBJ databases">
        <title>Chromosome-scale assembly of Riccia sorocarpa.</title>
        <authorList>
            <person name="Paukszto L."/>
        </authorList>
    </citation>
    <scope>NUCLEOTIDE SEQUENCE [LARGE SCALE GENOMIC DNA]</scope>
    <source>
        <strain evidence="3">LP-2024</strain>
        <tissue evidence="3">Aerial parts of the thallus</tissue>
    </source>
</reference>
<organism evidence="3 4">
    <name type="scientific">Riccia sorocarpa</name>
    <dbReference type="NCBI Taxonomy" id="122646"/>
    <lineage>
        <taxon>Eukaryota</taxon>
        <taxon>Viridiplantae</taxon>
        <taxon>Streptophyta</taxon>
        <taxon>Embryophyta</taxon>
        <taxon>Marchantiophyta</taxon>
        <taxon>Marchantiopsida</taxon>
        <taxon>Marchantiidae</taxon>
        <taxon>Marchantiales</taxon>
        <taxon>Ricciaceae</taxon>
        <taxon>Riccia</taxon>
    </lineage>
</organism>
<evidence type="ECO:0000313" key="3">
    <source>
        <dbReference type="EMBL" id="KAL3698943.1"/>
    </source>
</evidence>
<comment type="caution">
    <text evidence="3">The sequence shown here is derived from an EMBL/GenBank/DDBJ whole genome shotgun (WGS) entry which is preliminary data.</text>
</comment>
<sequence>MGLEPVTGPHSLETLLQDASHRQFLDEIKSRADASSNVSNELLTVHRKSREREQECLGLKHDMKTSETLIRKLQEEILELRTERDHYQMKLDEVNTEMASLIRLLPDWERTGGMASSPRAYLLEMTRRLAGEADVDNQGVEQLYLSPDENLVDSPASSGSQQRTASEKGSLFEDTQAGGASSSNMRTASRGTRNVINQHLRTIQILEEQLEAKESDVRARDEALLEVKEDLARDEMIFAEKMKEIKALKTLARELASEKQDLLLKLEHDAELISRMSEEALAKNDQLARLKSSLEAIQAERADPYQTGHTISSARFKTDNDIRLCVGYPQDNESLEGAEEDEKERLLNEKITIEEQKSRLEEDVRQQTREFKRSKQIMDKQLQELAMSIQQKEQLIQELAKNEAEAKHLTQQYEFRMLELEAEMRRKEEEVEALKRELDAIDKNAARGVEENKQLREQYEEKVKKITSQLVALKKQRWEQESERLERHKAKSEVKVQNLQHEITRMRAQQDSLKKKMKDTTDMYEDEHERHLKTMAALKRESENQLKRVRELELENQKQRAVVRRKTEEMAAANKKLKELGVLEVENCGRLSNRERSMAYDQAHKSNKRSIIPAVPPTLEATTPTLVSNVDRTLASLDQEISKLLKAKEAIAMKNKQEAKKEELLQEKDECLNERSKLELKHARASHDVAQELDNRLLYIQETDNRIQHLRVKAEEAKAQGMTAAADELLNEVTYLTEQCQQERQECALLEASRKPHKLISQKEASLVGELDERIEALDAQAEYVSLSIAEQEKNIEDRDCTLELVQSQIETLGLQEAKVILKNYLEKFIDVKDKQRQEAKLVANLELHLKEKSQALGEAQNNSRLRELEFDRRLTELHSQHAKEVQYLLKQVEAVSVNPVVERSKELVSPKPPPDMDTESELVRRGDEDEDHKERVRDKHDPEINEKLMALSKDNIECKKMNSLLKAKFQKTISAWEAEKKAFEGVLQHERQMWDSEKKACDTRACTFLKQHEQLERQHEQLERDHQSLKDELENTKSLLQKAGLGIRLPIRTVRELTDGDVDLRTMTPSRGSVTPSRASVPSSRGSKSP</sequence>
<gene>
    <name evidence="3" type="ORF">R1sor_016965</name>
</gene>